<proteinExistence type="predicted"/>
<keyword evidence="3" id="KW-1185">Reference proteome</keyword>
<sequence>MSQGGGPEMTGTAQGRPGSFDVATSQFGRFDAATRVQQFHPLNTKQIW</sequence>
<dbReference type="STRING" id="714943.Mucpa_0097"/>
<evidence type="ECO:0000256" key="1">
    <source>
        <dbReference type="SAM" id="MobiDB-lite"/>
    </source>
</evidence>
<evidence type="ECO:0000313" key="3">
    <source>
        <dbReference type="Proteomes" id="UP000002774"/>
    </source>
</evidence>
<name>H1YDW0_9SPHI</name>
<accession>H1YDW0</accession>
<reference evidence="2" key="1">
    <citation type="submission" date="2011-09" db="EMBL/GenBank/DDBJ databases">
        <title>The permanent draft genome of Mucilaginibacter paludis DSM 18603.</title>
        <authorList>
            <consortium name="US DOE Joint Genome Institute (JGI-PGF)"/>
            <person name="Lucas S."/>
            <person name="Han J."/>
            <person name="Lapidus A."/>
            <person name="Bruce D."/>
            <person name="Goodwin L."/>
            <person name="Pitluck S."/>
            <person name="Peters L."/>
            <person name="Kyrpides N."/>
            <person name="Mavromatis K."/>
            <person name="Ivanova N."/>
            <person name="Mikhailova N."/>
            <person name="Held B."/>
            <person name="Detter J.C."/>
            <person name="Tapia R."/>
            <person name="Han C."/>
            <person name="Land M."/>
            <person name="Hauser L."/>
            <person name="Markowitz V."/>
            <person name="Cheng J.-F."/>
            <person name="Hugenholtz P."/>
            <person name="Woyke T."/>
            <person name="Wu D."/>
            <person name="Tindall B."/>
            <person name="Brambilla E."/>
            <person name="Klenk H.-P."/>
            <person name="Eisen J.A."/>
        </authorList>
    </citation>
    <scope>NUCLEOTIDE SEQUENCE [LARGE SCALE GENOMIC DNA]</scope>
    <source>
        <strain evidence="2">DSM 18603</strain>
    </source>
</reference>
<feature type="region of interest" description="Disordered" evidence="1">
    <location>
        <begin position="1"/>
        <end position="23"/>
    </location>
</feature>
<dbReference type="HOGENOM" id="CLU_3154995_0_0_10"/>
<dbReference type="EMBL" id="CM001403">
    <property type="protein sequence ID" value="EHQ24300.1"/>
    <property type="molecule type" value="Genomic_DNA"/>
</dbReference>
<evidence type="ECO:0000313" key="2">
    <source>
        <dbReference type="EMBL" id="EHQ24300.1"/>
    </source>
</evidence>
<organism evidence="2 3">
    <name type="scientific">Mucilaginibacter paludis DSM 18603</name>
    <dbReference type="NCBI Taxonomy" id="714943"/>
    <lineage>
        <taxon>Bacteria</taxon>
        <taxon>Pseudomonadati</taxon>
        <taxon>Bacteroidota</taxon>
        <taxon>Sphingobacteriia</taxon>
        <taxon>Sphingobacteriales</taxon>
        <taxon>Sphingobacteriaceae</taxon>
        <taxon>Mucilaginibacter</taxon>
    </lineage>
</organism>
<gene>
    <name evidence="2" type="ORF">Mucpa_0097</name>
</gene>
<protein>
    <submittedName>
        <fullName evidence="2">Uncharacterized protein</fullName>
    </submittedName>
</protein>
<dbReference type="AlphaFoldDB" id="H1YDW0"/>
<dbReference type="Proteomes" id="UP000002774">
    <property type="component" value="Chromosome"/>
</dbReference>